<accession>A0A021VQ75</accession>
<feature type="coiled-coil region" evidence="1">
    <location>
        <begin position="70"/>
        <end position="132"/>
    </location>
</feature>
<evidence type="ECO:0000313" key="3">
    <source>
        <dbReference type="EMBL" id="EYR63263.1"/>
    </source>
</evidence>
<keyword evidence="1" id="KW-0175">Coiled coil</keyword>
<feature type="region of interest" description="Disordered" evidence="2">
    <location>
        <begin position="310"/>
        <end position="360"/>
    </location>
</feature>
<protein>
    <recommendedName>
        <fullName evidence="5">Peptidase M23</fullName>
    </recommendedName>
</protein>
<feature type="compositionally biased region" description="Low complexity" evidence="2">
    <location>
        <begin position="1"/>
        <end position="10"/>
    </location>
</feature>
<feature type="non-terminal residue" evidence="3">
    <location>
        <position position="360"/>
    </location>
</feature>
<comment type="caution">
    <text evidence="3">The sequence shown here is derived from an EMBL/GenBank/DDBJ whole genome shotgun (WGS) entry which is preliminary data.</text>
</comment>
<evidence type="ECO:0000256" key="1">
    <source>
        <dbReference type="SAM" id="Coils"/>
    </source>
</evidence>
<feature type="region of interest" description="Disordered" evidence="2">
    <location>
        <begin position="1"/>
        <end position="22"/>
    </location>
</feature>
<dbReference type="AlphaFoldDB" id="A0A021VQ75"/>
<organism evidence="3 4">
    <name type="scientific">Actinotalea ferrariae CF5-4</name>
    <dbReference type="NCBI Taxonomy" id="948458"/>
    <lineage>
        <taxon>Bacteria</taxon>
        <taxon>Bacillati</taxon>
        <taxon>Actinomycetota</taxon>
        <taxon>Actinomycetes</taxon>
        <taxon>Micrococcales</taxon>
        <taxon>Cellulomonadaceae</taxon>
        <taxon>Actinotalea</taxon>
    </lineage>
</organism>
<dbReference type="Proteomes" id="UP000019753">
    <property type="component" value="Unassembled WGS sequence"/>
</dbReference>
<proteinExistence type="predicted"/>
<evidence type="ECO:0000313" key="4">
    <source>
        <dbReference type="Proteomes" id="UP000019753"/>
    </source>
</evidence>
<name>A0A021VQ75_9CELL</name>
<reference evidence="3 4" key="1">
    <citation type="submission" date="2014-01" db="EMBL/GenBank/DDBJ databases">
        <title>Actinotalea ferrariae CF5-4.</title>
        <authorList>
            <person name="Chen F."/>
            <person name="Li Y."/>
            <person name="Wang G."/>
        </authorList>
    </citation>
    <scope>NUCLEOTIDE SEQUENCE [LARGE SCALE GENOMIC DNA]</scope>
    <source>
        <strain evidence="3 4">CF5-4</strain>
    </source>
</reference>
<dbReference type="RefSeq" id="WP_052022920.1">
    <property type="nucleotide sequence ID" value="NZ_AXCW01000110.1"/>
</dbReference>
<keyword evidence="4" id="KW-1185">Reference proteome</keyword>
<dbReference type="EMBL" id="AXCW01000110">
    <property type="protein sequence ID" value="EYR63263.1"/>
    <property type="molecule type" value="Genomic_DNA"/>
</dbReference>
<gene>
    <name evidence="3" type="ORF">N866_01710</name>
</gene>
<evidence type="ECO:0008006" key="5">
    <source>
        <dbReference type="Google" id="ProtNLM"/>
    </source>
</evidence>
<feature type="compositionally biased region" description="Basic and acidic residues" evidence="2">
    <location>
        <begin position="310"/>
        <end position="349"/>
    </location>
</feature>
<evidence type="ECO:0000256" key="2">
    <source>
        <dbReference type="SAM" id="MobiDB-lite"/>
    </source>
</evidence>
<sequence>MPRPTTNSPPTTTPRHDRGASAGLRTLRRVVVALLGVGLLATTAVPATADDLEDRRRATEGQQRDTQGALEGLHADLEDTDAELLQAQQELQDIQARIPGARAELASAEALLAQLQLEAELIAERLTVAQEQESTITGQIDADADRAGDIRVAIGQMARDAYKGDMAASALSAVLDARTTDEFVQQSELASTALRAQTQALRDLEQINGVNRNRQARLTAVREQIVQLKAEADAKVVEAEAARAQAEARKVELERLQEQETERIATIESKRAEQLARRAELEQQRAQLETELQEIIAAQEAERQRIIAEQRAREEAERRAREEADRRAREEADRRAREEAERRAREEAASRNNSSGGGGG</sequence>